<dbReference type="Gene3D" id="1.10.10.630">
    <property type="entry name" value="DnaD domain-like"/>
    <property type="match status" value="1"/>
</dbReference>
<name>A0A1Y0VVE4_PEDPE</name>
<evidence type="ECO:0000259" key="3">
    <source>
        <dbReference type="Pfam" id="PF07261"/>
    </source>
</evidence>
<feature type="domain" description="DnaB/C C-terminal" evidence="3">
    <location>
        <begin position="129"/>
        <end position="200"/>
    </location>
</feature>
<dbReference type="InterPro" id="IPR053843">
    <property type="entry name" value="DnaD_N"/>
</dbReference>
<sequence length="234" mass="27173">MQDLLLSLLEDGSISIANFLLDNYAKLGMTNDEFLLYLQIKKEQSRGNSFPQMDKLADSLGMTSQNLFSTIQALQDKKILEIKQRKDDQGRLTDFYDFSLLYQKMITLFDNKVEETEKVATAKQENNIYDQIQIEFGRPLSPIEIETISQWIDTDHFSYDLIRLALKEAVLNQAYNLKYMDRILLNWQQRHLTTPAQVENSLNSRPTSQDTSSSNKDNQKKHIQIPLVKLTKDN</sequence>
<protein>
    <submittedName>
        <fullName evidence="5">DNA replication protein DnaD</fullName>
    </submittedName>
</protein>
<dbReference type="EMBL" id="CP021474">
    <property type="protein sequence ID" value="ARW19799.1"/>
    <property type="molecule type" value="Genomic_DNA"/>
</dbReference>
<dbReference type="InterPro" id="IPR034829">
    <property type="entry name" value="DnaD-like_sf"/>
</dbReference>
<dbReference type="Gene3D" id="1.10.10.10">
    <property type="entry name" value="Winged helix-like DNA-binding domain superfamily/Winged helix DNA-binding domain"/>
    <property type="match status" value="1"/>
</dbReference>
<dbReference type="NCBIfam" id="TIGR01446">
    <property type="entry name" value="DnaD_dom"/>
    <property type="match status" value="1"/>
</dbReference>
<dbReference type="Pfam" id="PF07261">
    <property type="entry name" value="DnaB_2"/>
    <property type="match status" value="1"/>
</dbReference>
<dbReference type="Pfam" id="PF21984">
    <property type="entry name" value="DnaD_N"/>
    <property type="match status" value="1"/>
</dbReference>
<dbReference type="RefSeq" id="WP_061812516.1">
    <property type="nucleotide sequence ID" value="NZ_CP159489.1"/>
</dbReference>
<organism evidence="5 6">
    <name type="scientific">Pediococcus pentosaceus</name>
    <dbReference type="NCBI Taxonomy" id="1255"/>
    <lineage>
        <taxon>Bacteria</taxon>
        <taxon>Bacillati</taxon>
        <taxon>Bacillota</taxon>
        <taxon>Bacilli</taxon>
        <taxon>Lactobacillales</taxon>
        <taxon>Lactobacillaceae</taxon>
        <taxon>Pediococcus</taxon>
    </lineage>
</organism>
<dbReference type="InterPro" id="IPR006343">
    <property type="entry name" value="DnaB/C_C"/>
</dbReference>
<feature type="compositionally biased region" description="Polar residues" evidence="2">
    <location>
        <begin position="196"/>
        <end position="216"/>
    </location>
</feature>
<accession>A0A1Y0VVE4</accession>
<evidence type="ECO:0000256" key="2">
    <source>
        <dbReference type="SAM" id="MobiDB-lite"/>
    </source>
</evidence>
<reference evidence="5 6" key="1">
    <citation type="submission" date="2017-05" db="EMBL/GenBank/DDBJ databases">
        <title>Genome sequence of Pediococcus pentosaceus strain SRCM100892.</title>
        <authorList>
            <person name="Cho S.H."/>
        </authorList>
    </citation>
    <scope>NUCLEOTIDE SEQUENCE [LARGE SCALE GENOMIC DNA]</scope>
    <source>
        <strain evidence="5 6">SRCM100892</strain>
    </source>
</reference>
<dbReference type="AlphaFoldDB" id="A0A1Y0VVE4"/>
<dbReference type="InterPro" id="IPR053162">
    <property type="entry name" value="DnaD"/>
</dbReference>
<proteinExistence type="inferred from homology"/>
<evidence type="ECO:0000256" key="1">
    <source>
        <dbReference type="ARBA" id="ARBA00093462"/>
    </source>
</evidence>
<feature type="region of interest" description="Disordered" evidence="2">
    <location>
        <begin position="196"/>
        <end position="225"/>
    </location>
</feature>
<evidence type="ECO:0000259" key="4">
    <source>
        <dbReference type="Pfam" id="PF21984"/>
    </source>
</evidence>
<evidence type="ECO:0000313" key="5">
    <source>
        <dbReference type="EMBL" id="ARW19799.1"/>
    </source>
</evidence>
<dbReference type="InterPro" id="IPR036388">
    <property type="entry name" value="WH-like_DNA-bd_sf"/>
</dbReference>
<evidence type="ECO:0000313" key="6">
    <source>
        <dbReference type="Proteomes" id="UP000196118"/>
    </source>
</evidence>
<dbReference type="Proteomes" id="UP000196118">
    <property type="component" value="Chromosome"/>
</dbReference>
<gene>
    <name evidence="5" type="ORF">S100892_01226</name>
</gene>
<dbReference type="PANTHER" id="PTHR37293">
    <property type="entry name" value="PHAGE REPLICATION PROTEIN-RELATED"/>
    <property type="match status" value="1"/>
</dbReference>
<dbReference type="PANTHER" id="PTHR37293:SF6">
    <property type="entry name" value="DNA REPLICATION PROTEIN DNAD"/>
    <property type="match status" value="1"/>
</dbReference>
<dbReference type="SUPFAM" id="SSF158499">
    <property type="entry name" value="DnaD domain-like"/>
    <property type="match status" value="1"/>
</dbReference>
<feature type="domain" description="DnaD N-terminal" evidence="4">
    <location>
        <begin position="16"/>
        <end position="114"/>
    </location>
</feature>
<comment type="similarity">
    <text evidence="1">Belongs to the DnaB/DnaD family.</text>
</comment>